<sequence>MSLIAGLMSATWYIERAGERVRDSTGTYVPGPRVRIRVDHCAVMSPYGVTVGSSSEEHNASDTVTTRRVFAAPLGTDVRPADRVVNEAGTEKWEVIGRPLVFPLTSLARIEAAVKEVTG</sequence>
<reference evidence="2 4" key="2">
    <citation type="submission" date="2020-07" db="EMBL/GenBank/DDBJ databases">
        <title>Sequencing the genomes of 1000 actinobacteria strains.</title>
        <authorList>
            <person name="Klenk H.-P."/>
        </authorList>
    </citation>
    <scope>NUCLEOTIDE SEQUENCE [LARGE SCALE GENOMIC DNA]</scope>
    <source>
        <strain evidence="2 4">DSM 41455</strain>
    </source>
</reference>
<dbReference type="Proteomes" id="UP000530403">
    <property type="component" value="Unassembled WGS sequence"/>
</dbReference>
<comment type="caution">
    <text evidence="1">The sequence shown here is derived from an EMBL/GenBank/DDBJ whole genome shotgun (WGS) entry which is preliminary data.</text>
</comment>
<evidence type="ECO:0000313" key="4">
    <source>
        <dbReference type="Proteomes" id="UP000530403"/>
    </source>
</evidence>
<dbReference type="EMBL" id="BLWC01000001">
    <property type="protein sequence ID" value="GFN00710.1"/>
    <property type="molecule type" value="Genomic_DNA"/>
</dbReference>
<proteinExistence type="predicted"/>
<gene>
    <name evidence="2" type="ORF">HEB29_005209</name>
    <name evidence="1" type="ORF">Sfulv_55200</name>
</gene>
<keyword evidence="3" id="KW-1185">Reference proteome</keyword>
<dbReference type="EMBL" id="JACCCF010000001">
    <property type="protein sequence ID" value="NYE44198.1"/>
    <property type="molecule type" value="Genomic_DNA"/>
</dbReference>
<protein>
    <submittedName>
        <fullName evidence="1">Uncharacterized protein</fullName>
    </submittedName>
</protein>
<dbReference type="AlphaFoldDB" id="A0A7J0CDY1"/>
<evidence type="ECO:0000313" key="3">
    <source>
        <dbReference type="Proteomes" id="UP000498980"/>
    </source>
</evidence>
<name>A0A7J0CDY1_9ACTN</name>
<organism evidence="1 3">
    <name type="scientific">Streptomyces fulvorobeus</name>
    <dbReference type="NCBI Taxonomy" id="284028"/>
    <lineage>
        <taxon>Bacteria</taxon>
        <taxon>Bacillati</taxon>
        <taxon>Actinomycetota</taxon>
        <taxon>Actinomycetes</taxon>
        <taxon>Kitasatosporales</taxon>
        <taxon>Streptomycetaceae</taxon>
        <taxon>Streptomyces</taxon>
    </lineage>
</organism>
<dbReference type="Proteomes" id="UP000498980">
    <property type="component" value="Unassembled WGS sequence"/>
</dbReference>
<evidence type="ECO:0000313" key="1">
    <source>
        <dbReference type="EMBL" id="GFN00710.1"/>
    </source>
</evidence>
<accession>A0A7J0CDY1</accession>
<reference evidence="1 3" key="1">
    <citation type="submission" date="2020-05" db="EMBL/GenBank/DDBJ databases">
        <title>Whole genome shotgun sequence of Streptomyces fulvorobeus NBRC 15897.</title>
        <authorList>
            <person name="Komaki H."/>
            <person name="Tamura T."/>
        </authorList>
    </citation>
    <scope>NUCLEOTIDE SEQUENCE [LARGE SCALE GENOMIC DNA]</scope>
    <source>
        <strain evidence="1 3">NBRC 15897</strain>
    </source>
</reference>
<evidence type="ECO:0000313" key="2">
    <source>
        <dbReference type="EMBL" id="NYE44198.1"/>
    </source>
</evidence>
<dbReference type="RefSeq" id="WP_173316939.1">
    <property type="nucleotide sequence ID" value="NZ_BAAAUE010000022.1"/>
</dbReference>